<evidence type="ECO:0000313" key="3">
    <source>
        <dbReference type="EMBL" id="KAE9028711.1"/>
    </source>
</evidence>
<reference evidence="10 11" key="1">
    <citation type="submission" date="2018-08" db="EMBL/GenBank/DDBJ databases">
        <title>Genomic investigation of the strawberry pathogen Phytophthora fragariae indicates pathogenicity is determined by transcriptional variation in three key races.</title>
        <authorList>
            <person name="Adams T.M."/>
            <person name="Armitage A.D."/>
            <person name="Sobczyk M.K."/>
            <person name="Bates H.J."/>
            <person name="Dunwell J.M."/>
            <person name="Nellist C.F."/>
            <person name="Harrison R.J."/>
        </authorList>
    </citation>
    <scope>NUCLEOTIDE SEQUENCE [LARGE SCALE GENOMIC DNA]</scope>
    <source>
        <strain evidence="9 12">A4</strain>
        <strain evidence="7 13">BC-1</strain>
        <strain evidence="6 11">NOV-27</strain>
        <strain evidence="5 14">NOV-5</strain>
        <strain evidence="4 15">NOV-71</strain>
        <strain evidence="8 17">NOV-77</strain>
        <strain evidence="2 10">NOV-9</strain>
        <strain evidence="3 16">SCRP245</strain>
    </source>
</reference>
<dbReference type="EMBL" id="QXGE01000873">
    <property type="protein sequence ID" value="KAE9301953.1"/>
    <property type="molecule type" value="Genomic_DNA"/>
</dbReference>
<accession>A0A6A4DDQ4</accession>
<evidence type="ECO:0000313" key="8">
    <source>
        <dbReference type="EMBL" id="KAE9279412.1"/>
    </source>
</evidence>
<evidence type="ECO:0000313" key="2">
    <source>
        <dbReference type="EMBL" id="KAE8934000.1"/>
    </source>
</evidence>
<protein>
    <submittedName>
        <fullName evidence="9">Uncharacterized protein</fullName>
    </submittedName>
</protein>
<dbReference type="EMBL" id="QXGB01005165">
    <property type="protein sequence ID" value="KAE9163834.1"/>
    <property type="molecule type" value="Genomic_DNA"/>
</dbReference>
<feature type="compositionally biased region" description="Basic and acidic residues" evidence="1">
    <location>
        <begin position="1"/>
        <end position="12"/>
    </location>
</feature>
<evidence type="ECO:0000313" key="4">
    <source>
        <dbReference type="EMBL" id="KAE9128158.1"/>
    </source>
</evidence>
<evidence type="ECO:0000313" key="13">
    <source>
        <dbReference type="Proteomes" id="UP000440367"/>
    </source>
</evidence>
<dbReference type="Proteomes" id="UP000440367">
    <property type="component" value="Unassembled WGS sequence"/>
</dbReference>
<dbReference type="Proteomes" id="UP000429523">
    <property type="component" value="Unassembled WGS sequence"/>
</dbReference>
<organism evidence="9 12">
    <name type="scientific">Phytophthora fragariae</name>
    <dbReference type="NCBI Taxonomy" id="53985"/>
    <lineage>
        <taxon>Eukaryota</taxon>
        <taxon>Sar</taxon>
        <taxon>Stramenopiles</taxon>
        <taxon>Oomycota</taxon>
        <taxon>Peronosporomycetes</taxon>
        <taxon>Peronosporales</taxon>
        <taxon>Peronosporaceae</taxon>
        <taxon>Phytophthora</taxon>
    </lineage>
</organism>
<gene>
    <name evidence="9" type="ORF">PF001_g14217</name>
    <name evidence="7" type="ORF">PF002_g17748</name>
    <name evidence="6" type="ORF">PF005_g30277</name>
    <name evidence="5" type="ORF">PF006_g7779</name>
    <name evidence="4" type="ORF">PF007_g5353</name>
    <name evidence="8" type="ORF">PF008_g28374</name>
    <name evidence="2" type="ORF">PF009_g16012</name>
    <name evidence="3" type="ORF">PF011_g1425</name>
</gene>
<evidence type="ECO:0000256" key="1">
    <source>
        <dbReference type="SAM" id="MobiDB-lite"/>
    </source>
</evidence>
<dbReference type="Proteomes" id="UP000460718">
    <property type="component" value="Unassembled WGS sequence"/>
</dbReference>
<evidence type="ECO:0000313" key="6">
    <source>
        <dbReference type="EMBL" id="KAE9163834.1"/>
    </source>
</evidence>
<evidence type="ECO:0000313" key="7">
    <source>
        <dbReference type="EMBL" id="KAE9214153.1"/>
    </source>
</evidence>
<dbReference type="Proteomes" id="UP000437068">
    <property type="component" value="Unassembled WGS sequence"/>
</dbReference>
<proteinExistence type="predicted"/>
<comment type="caution">
    <text evidence="9">The sequence shown here is derived from an EMBL/GenBank/DDBJ whole genome shotgun (WGS) entry which is preliminary data.</text>
</comment>
<dbReference type="EMBL" id="QXGA01000341">
    <property type="protein sequence ID" value="KAE9147553.1"/>
    <property type="molecule type" value="Genomic_DNA"/>
</dbReference>
<evidence type="ECO:0000313" key="10">
    <source>
        <dbReference type="Proteomes" id="UP000429523"/>
    </source>
</evidence>
<evidence type="ECO:0000313" key="11">
    <source>
        <dbReference type="Proteomes" id="UP000433483"/>
    </source>
</evidence>
<feature type="region of interest" description="Disordered" evidence="1">
    <location>
        <begin position="1"/>
        <end position="36"/>
    </location>
</feature>
<evidence type="ECO:0000313" key="9">
    <source>
        <dbReference type="EMBL" id="KAE9301953.1"/>
    </source>
</evidence>
<evidence type="ECO:0000313" key="15">
    <source>
        <dbReference type="Proteomes" id="UP000441208"/>
    </source>
</evidence>
<name>A0A6A4DDQ4_9STRA</name>
<dbReference type="Proteomes" id="UP000441208">
    <property type="component" value="Unassembled WGS sequence"/>
</dbReference>
<evidence type="ECO:0000313" key="12">
    <source>
        <dbReference type="Proteomes" id="UP000437068"/>
    </source>
</evidence>
<dbReference type="OrthoDB" id="10340201at2759"/>
<dbReference type="Proteomes" id="UP000433483">
    <property type="component" value="Unassembled WGS sequence"/>
</dbReference>
<sequence>MIKRKAGGDAGKKRAKTRTQEATPSQSTVEDDDEEDVIMAAECKSENPVVAARPRSNGAVCA</sequence>
<dbReference type="EMBL" id="QXFY01004146">
    <property type="protein sequence ID" value="KAE9279412.1"/>
    <property type="molecule type" value="Genomic_DNA"/>
</dbReference>
<dbReference type="EMBL" id="QXFW01000039">
    <property type="protein sequence ID" value="KAE9028711.1"/>
    <property type="molecule type" value="Genomic_DNA"/>
</dbReference>
<evidence type="ECO:0000313" key="16">
    <source>
        <dbReference type="Proteomes" id="UP000460718"/>
    </source>
</evidence>
<evidence type="ECO:0000313" key="14">
    <source>
        <dbReference type="Proteomes" id="UP000440732"/>
    </source>
</evidence>
<evidence type="ECO:0000313" key="5">
    <source>
        <dbReference type="EMBL" id="KAE9147553.1"/>
    </source>
</evidence>
<dbReference type="EMBL" id="QXGF01000955">
    <property type="protein sequence ID" value="KAE8934000.1"/>
    <property type="molecule type" value="Genomic_DNA"/>
</dbReference>
<dbReference type="EMBL" id="QXFZ01000186">
    <property type="protein sequence ID" value="KAE9128158.1"/>
    <property type="molecule type" value="Genomic_DNA"/>
</dbReference>
<dbReference type="AlphaFoldDB" id="A0A6A4DDQ4"/>
<dbReference type="EMBL" id="QXGD01001120">
    <property type="protein sequence ID" value="KAE9214153.1"/>
    <property type="molecule type" value="Genomic_DNA"/>
</dbReference>
<keyword evidence="11" id="KW-1185">Reference proteome</keyword>
<evidence type="ECO:0000313" key="17">
    <source>
        <dbReference type="Proteomes" id="UP000486351"/>
    </source>
</evidence>
<dbReference type="Proteomes" id="UP000486351">
    <property type="component" value="Unassembled WGS sequence"/>
</dbReference>
<dbReference type="Proteomes" id="UP000440732">
    <property type="component" value="Unassembled WGS sequence"/>
</dbReference>